<dbReference type="Pfam" id="PF00957">
    <property type="entry name" value="Synaptobrevin"/>
    <property type="match status" value="1"/>
</dbReference>
<organism evidence="12 13">
    <name type="scientific">Albugo candida</name>
    <dbReference type="NCBI Taxonomy" id="65357"/>
    <lineage>
        <taxon>Eukaryota</taxon>
        <taxon>Sar</taxon>
        <taxon>Stramenopiles</taxon>
        <taxon>Oomycota</taxon>
        <taxon>Peronosporomycetes</taxon>
        <taxon>Albuginales</taxon>
        <taxon>Albuginaceae</taxon>
        <taxon>Albugo</taxon>
    </lineage>
</organism>
<dbReference type="CDD" id="cd15843">
    <property type="entry name" value="R-SNARE"/>
    <property type="match status" value="1"/>
</dbReference>
<evidence type="ECO:0000256" key="3">
    <source>
        <dbReference type="ARBA" id="ARBA00022692"/>
    </source>
</evidence>
<evidence type="ECO:0000256" key="2">
    <source>
        <dbReference type="ARBA" id="ARBA00022448"/>
    </source>
</evidence>
<feature type="transmembrane region" description="Helical" evidence="9">
    <location>
        <begin position="210"/>
        <end position="229"/>
    </location>
</feature>
<dbReference type="SUPFAM" id="SSF64356">
    <property type="entry name" value="SNARE-like"/>
    <property type="match status" value="1"/>
</dbReference>
<keyword evidence="8" id="KW-0175">Coiled coil</keyword>
<dbReference type="OrthoDB" id="248747at2759"/>
<evidence type="ECO:0000256" key="5">
    <source>
        <dbReference type="ARBA" id="ARBA00022989"/>
    </source>
</evidence>
<dbReference type="InterPro" id="IPR051097">
    <property type="entry name" value="Synaptobrevin-like_transport"/>
</dbReference>
<dbReference type="InterPro" id="IPR001388">
    <property type="entry name" value="Synaptobrevin-like"/>
</dbReference>
<evidence type="ECO:0000313" key="13">
    <source>
        <dbReference type="Proteomes" id="UP000053237"/>
    </source>
</evidence>
<dbReference type="GO" id="GO:0005737">
    <property type="term" value="C:cytoplasm"/>
    <property type="evidence" value="ECO:0007669"/>
    <property type="project" value="UniProtKB-ARBA"/>
</dbReference>
<accession>A0A024FXD3</accession>
<feature type="domain" description="V-SNARE coiled-coil homology" evidence="11">
    <location>
        <begin position="146"/>
        <end position="206"/>
    </location>
</feature>
<dbReference type="InParanoid" id="A0A024FXD3"/>
<evidence type="ECO:0000313" key="12">
    <source>
        <dbReference type="EMBL" id="CCI39233.1"/>
    </source>
</evidence>
<dbReference type="InterPro" id="IPR042855">
    <property type="entry name" value="V_SNARE_CC"/>
</dbReference>
<name>A0A024FXD3_9STRA</name>
<comment type="subcellular location">
    <subcellularLocation>
        <location evidence="7">Endomembrane system</location>
        <topology evidence="7">Single-pass type IV membrane protein</topology>
    </subcellularLocation>
</comment>
<comment type="similarity">
    <text evidence="1">Belongs to the synaptobrevin family.</text>
</comment>
<proteinExistence type="inferred from homology"/>
<dbReference type="PROSITE" id="PS50859">
    <property type="entry name" value="LONGIN"/>
    <property type="match status" value="1"/>
</dbReference>
<reference evidence="12 13" key="1">
    <citation type="submission" date="2012-05" db="EMBL/GenBank/DDBJ databases">
        <title>Recombination and specialization in a pathogen metapopulation.</title>
        <authorList>
            <person name="Gardiner A."/>
            <person name="Kemen E."/>
            <person name="Schultz-Larsen T."/>
            <person name="MacLean D."/>
            <person name="Van Oosterhout C."/>
            <person name="Jones J.D.G."/>
        </authorList>
    </citation>
    <scope>NUCLEOTIDE SEQUENCE [LARGE SCALE GENOMIC DNA]</scope>
    <source>
        <strain evidence="12 13">Ac Nc2</strain>
    </source>
</reference>
<gene>
    <name evidence="12" type="ORF">BN9_000160</name>
</gene>
<dbReference type="PANTHER" id="PTHR21136:SF168">
    <property type="entry name" value="VESICLE-ASSOCIATED MEMBRANE PROTEIN 9"/>
    <property type="match status" value="1"/>
</dbReference>
<dbReference type="Pfam" id="PF13774">
    <property type="entry name" value="Longin"/>
    <property type="match status" value="1"/>
</dbReference>
<sequence>MSYTVLKEVHHTIPVEKPMTILYCLIANKSCSLAEHNTNGDKKMSDIAHKLVKKLEFNSNSTESVEYETKTYSYRVCDEVVYICVTTRTFGKQSAALFLKYINQLFENEFGIRGKATKLALDMNRDFAPTLENQMKIFSTDGGQDKLRALQADMEKVKDNMHQNLQKVLDRGDKIELLVDKSDQLSSQSAAFAESSKSLRRHLWIQNMKMTISIGVFVFICLALLTFYVKNKVH</sequence>
<keyword evidence="6 9" id="KW-0472">Membrane</keyword>
<protein>
    <recommendedName>
        <fullName evidence="14">V-SNARE coiled-coil homology domain-containing protein</fullName>
    </recommendedName>
</protein>
<evidence type="ECO:0000259" key="10">
    <source>
        <dbReference type="PROSITE" id="PS50859"/>
    </source>
</evidence>
<evidence type="ECO:0000256" key="7">
    <source>
        <dbReference type="ARBA" id="ARBA00046280"/>
    </source>
</evidence>
<dbReference type="InterPro" id="IPR010908">
    <property type="entry name" value="Longin_dom"/>
</dbReference>
<evidence type="ECO:0008006" key="14">
    <source>
        <dbReference type="Google" id="ProtNLM"/>
    </source>
</evidence>
<dbReference type="PRINTS" id="PR00219">
    <property type="entry name" value="SYNAPTOBREVN"/>
</dbReference>
<dbReference type="FunFam" id="1.20.5.110:FF:000004">
    <property type="entry name" value="Vesicle-associated membrane protein 7"/>
    <property type="match status" value="1"/>
</dbReference>
<keyword evidence="3 9" id="KW-0812">Transmembrane</keyword>
<dbReference type="EMBL" id="CAIX01000001">
    <property type="protein sequence ID" value="CCI39233.1"/>
    <property type="molecule type" value="Genomic_DNA"/>
</dbReference>
<dbReference type="GO" id="GO:0015031">
    <property type="term" value="P:protein transport"/>
    <property type="evidence" value="ECO:0007669"/>
    <property type="project" value="UniProtKB-KW"/>
</dbReference>
<evidence type="ECO:0000256" key="8">
    <source>
        <dbReference type="PROSITE-ProRule" id="PRU00290"/>
    </source>
</evidence>
<dbReference type="GO" id="GO:0016192">
    <property type="term" value="P:vesicle-mediated transport"/>
    <property type="evidence" value="ECO:0007669"/>
    <property type="project" value="InterPro"/>
</dbReference>
<dbReference type="GO" id="GO:0012505">
    <property type="term" value="C:endomembrane system"/>
    <property type="evidence" value="ECO:0007669"/>
    <property type="project" value="UniProtKB-SubCell"/>
</dbReference>
<keyword evidence="2" id="KW-0813">Transport</keyword>
<evidence type="ECO:0000256" key="6">
    <source>
        <dbReference type="ARBA" id="ARBA00023136"/>
    </source>
</evidence>
<dbReference type="SMART" id="SM01270">
    <property type="entry name" value="Longin"/>
    <property type="match status" value="1"/>
</dbReference>
<dbReference type="PANTHER" id="PTHR21136">
    <property type="entry name" value="SNARE PROTEINS"/>
    <property type="match status" value="1"/>
</dbReference>
<keyword evidence="5 9" id="KW-1133">Transmembrane helix</keyword>
<dbReference type="CDD" id="cd14824">
    <property type="entry name" value="Longin"/>
    <property type="match status" value="1"/>
</dbReference>
<evidence type="ECO:0000259" key="11">
    <source>
        <dbReference type="PROSITE" id="PS50892"/>
    </source>
</evidence>
<dbReference type="Gene3D" id="3.30.450.50">
    <property type="entry name" value="Longin domain"/>
    <property type="match status" value="1"/>
</dbReference>
<dbReference type="InterPro" id="IPR011012">
    <property type="entry name" value="Longin-like_dom_sf"/>
</dbReference>
<dbReference type="AlphaFoldDB" id="A0A024FXD3"/>
<comment type="caution">
    <text evidence="12">The sequence shown here is derived from an EMBL/GenBank/DDBJ whole genome shotgun (WGS) entry which is preliminary data.</text>
</comment>
<dbReference type="Proteomes" id="UP000053237">
    <property type="component" value="Unassembled WGS sequence"/>
</dbReference>
<dbReference type="GO" id="GO:0016020">
    <property type="term" value="C:membrane"/>
    <property type="evidence" value="ECO:0007669"/>
    <property type="project" value="InterPro"/>
</dbReference>
<evidence type="ECO:0000256" key="9">
    <source>
        <dbReference type="SAM" id="Phobius"/>
    </source>
</evidence>
<dbReference type="SUPFAM" id="SSF58038">
    <property type="entry name" value="SNARE fusion complex"/>
    <property type="match status" value="1"/>
</dbReference>
<evidence type="ECO:0000256" key="1">
    <source>
        <dbReference type="ARBA" id="ARBA00008025"/>
    </source>
</evidence>
<feature type="domain" description="Longin" evidence="10">
    <location>
        <begin position="20"/>
        <end position="131"/>
    </location>
</feature>
<keyword evidence="4" id="KW-0653">Protein transport</keyword>
<keyword evidence="13" id="KW-1185">Reference proteome</keyword>
<dbReference type="PROSITE" id="PS50892">
    <property type="entry name" value="V_SNARE"/>
    <property type="match status" value="1"/>
</dbReference>
<evidence type="ECO:0000256" key="4">
    <source>
        <dbReference type="ARBA" id="ARBA00022927"/>
    </source>
</evidence>
<dbReference type="STRING" id="65357.A0A024FXD3"/>
<dbReference type="Gene3D" id="1.20.5.110">
    <property type="match status" value="1"/>
</dbReference>